<dbReference type="InterPro" id="IPR035922">
    <property type="entry name" value="3H_dom_sf"/>
</dbReference>
<dbReference type="RefSeq" id="WP_241712367.1">
    <property type="nucleotide sequence ID" value="NZ_JALBUF010000002.1"/>
</dbReference>
<dbReference type="InterPro" id="IPR004173">
    <property type="entry name" value="3H_domain"/>
</dbReference>
<feature type="domain" description="Helix-turn-helix type 11" evidence="3">
    <location>
        <begin position="3"/>
        <end position="55"/>
    </location>
</feature>
<dbReference type="AlphaFoldDB" id="A0A9X1V9T3"/>
<keyword evidence="1" id="KW-0533">Nickel</keyword>
<evidence type="ECO:0000256" key="1">
    <source>
        <dbReference type="PIRSR" id="PIRSR037847-1"/>
    </source>
</evidence>
<keyword evidence="1" id="KW-0479">Metal-binding</keyword>
<dbReference type="SUPFAM" id="SSF75500">
    <property type="entry name" value="Putative transcriptional regulator TM1602, C-terminal domain"/>
    <property type="match status" value="1"/>
</dbReference>
<dbReference type="InterPro" id="IPR026043">
    <property type="entry name" value="NadR"/>
</dbReference>
<dbReference type="InterPro" id="IPR036388">
    <property type="entry name" value="WH-like_DNA-bd_sf"/>
</dbReference>
<dbReference type="SUPFAM" id="SSF46785">
    <property type="entry name" value="Winged helix' DNA-binding domain"/>
    <property type="match status" value="1"/>
</dbReference>
<accession>A0A9X1V9T3</accession>
<comment type="caution">
    <text evidence="4">The sequence shown here is derived from an EMBL/GenBank/DDBJ whole genome shotgun (WGS) entry which is preliminary data.</text>
</comment>
<name>A0A9X1V9T3_9BACL</name>
<evidence type="ECO:0000259" key="2">
    <source>
        <dbReference type="Pfam" id="PF02829"/>
    </source>
</evidence>
<dbReference type="InterPro" id="IPR036390">
    <property type="entry name" value="WH_DNA-bd_sf"/>
</dbReference>
<dbReference type="Gene3D" id="1.10.10.10">
    <property type="entry name" value="Winged helix-like DNA-binding domain superfamily/Winged helix DNA-binding domain"/>
    <property type="match status" value="1"/>
</dbReference>
<reference evidence="4" key="1">
    <citation type="submission" date="2022-03" db="EMBL/GenBank/DDBJ databases">
        <title>Draft Genome Sequence of Firmicute Strain S0AB, a Heterotrophic Iron/Sulfur-Oxidizing Extreme Acidophile.</title>
        <authorList>
            <person name="Vergara E."/>
            <person name="Pakostova E."/>
            <person name="Johnson D.B."/>
            <person name="Holmes D.S."/>
        </authorList>
    </citation>
    <scope>NUCLEOTIDE SEQUENCE</scope>
    <source>
        <strain evidence="4">S0AB</strain>
    </source>
</reference>
<keyword evidence="5" id="KW-1185">Reference proteome</keyword>
<gene>
    <name evidence="4" type="primary">nadR</name>
    <name evidence="4" type="ORF">MM817_01027</name>
</gene>
<dbReference type="PANTHER" id="PTHR40068">
    <property type="entry name" value="TRANSCRIPTION REPRESSOR NIAR-RELATED"/>
    <property type="match status" value="1"/>
</dbReference>
<dbReference type="Gene3D" id="3.30.1340.20">
    <property type="entry name" value="3H domain"/>
    <property type="match status" value="1"/>
</dbReference>
<feature type="binding site" evidence="1">
    <location>
        <position position="85"/>
    </location>
    <ligand>
        <name>Ni(2+)</name>
        <dbReference type="ChEBI" id="CHEBI:49786"/>
    </ligand>
</feature>
<feature type="binding site" evidence="1">
    <location>
        <position position="77"/>
    </location>
    <ligand>
        <name>Ni(2+)</name>
        <dbReference type="ChEBI" id="CHEBI:49786"/>
    </ligand>
</feature>
<feature type="binding site" evidence="1">
    <location>
        <position position="146"/>
    </location>
    <ligand>
        <name>Ni(2+)</name>
        <dbReference type="ChEBI" id="CHEBI:49786"/>
    </ligand>
</feature>
<dbReference type="PIRSF" id="PIRSF037847">
    <property type="entry name" value="NiaR"/>
    <property type="match status" value="1"/>
</dbReference>
<sequence length="174" mass="19705">MDRRDELIRIMQESENPMTGTDLAQRFGVTRQVIVQDIAVLRAKGFAIVATPQGYFQPKTHPHHRSGRVFRSITISHTPEQTEKELLTFVDAGVEVLDVSVDHPIYGEFVASLMFSSRRDVLHFTKSVKEHKAPLLLSLSGGMHRHTLAAKEEQMIDEAIQELKNCGMIILDDR</sequence>
<dbReference type="Pfam" id="PF02829">
    <property type="entry name" value="3H"/>
    <property type="match status" value="1"/>
</dbReference>
<feature type="binding site" evidence="1">
    <location>
        <position position="144"/>
    </location>
    <ligand>
        <name>Ni(2+)</name>
        <dbReference type="ChEBI" id="CHEBI:49786"/>
    </ligand>
</feature>
<dbReference type="EMBL" id="JALBUF010000002">
    <property type="protein sequence ID" value="MCI0182758.1"/>
    <property type="molecule type" value="Genomic_DNA"/>
</dbReference>
<feature type="domain" description="3H" evidence="2">
    <location>
        <begin position="73"/>
        <end position="168"/>
    </location>
</feature>
<organism evidence="4 5">
    <name type="scientific">Sulfoacidibacillus ferrooxidans</name>
    <dbReference type="NCBI Taxonomy" id="2005001"/>
    <lineage>
        <taxon>Bacteria</taxon>
        <taxon>Bacillati</taxon>
        <taxon>Bacillota</taxon>
        <taxon>Bacilli</taxon>
        <taxon>Bacillales</taxon>
        <taxon>Alicyclobacillaceae</taxon>
        <taxon>Sulfoacidibacillus</taxon>
    </lineage>
</organism>
<evidence type="ECO:0000313" key="4">
    <source>
        <dbReference type="EMBL" id="MCI0182758.1"/>
    </source>
</evidence>
<evidence type="ECO:0000313" key="5">
    <source>
        <dbReference type="Proteomes" id="UP001139263"/>
    </source>
</evidence>
<dbReference type="Pfam" id="PF08279">
    <property type="entry name" value="HTH_11"/>
    <property type="match status" value="1"/>
</dbReference>
<dbReference type="Proteomes" id="UP001139263">
    <property type="component" value="Unassembled WGS sequence"/>
</dbReference>
<dbReference type="PANTHER" id="PTHR40068:SF1">
    <property type="entry name" value="TRANSCRIPTION REPRESSOR NIAR-RELATED"/>
    <property type="match status" value="1"/>
</dbReference>
<evidence type="ECO:0000259" key="3">
    <source>
        <dbReference type="Pfam" id="PF08279"/>
    </source>
</evidence>
<proteinExistence type="predicted"/>
<protein>
    <submittedName>
        <fullName evidence="4">Transcription repressor NadR</fullName>
    </submittedName>
</protein>
<dbReference type="InterPro" id="IPR013196">
    <property type="entry name" value="HTH_11"/>
</dbReference>
<dbReference type="GO" id="GO:0046872">
    <property type="term" value="F:metal ion binding"/>
    <property type="evidence" value="ECO:0007669"/>
    <property type="project" value="UniProtKB-KW"/>
</dbReference>